<dbReference type="Proteomes" id="UP000322214">
    <property type="component" value="Chromosome"/>
</dbReference>
<comment type="subcellular location">
    <subcellularLocation>
        <location evidence="1">Cell membrane</location>
        <topology evidence="1">Multi-pass membrane protein</topology>
    </subcellularLocation>
</comment>
<dbReference type="GO" id="GO:0050071">
    <property type="term" value="F:phosphatidylglycerol lysyltransferase activity"/>
    <property type="evidence" value="ECO:0007669"/>
    <property type="project" value="UniProtKB-EC"/>
</dbReference>
<keyword evidence="3" id="KW-0812">Transmembrane</keyword>
<evidence type="ECO:0000256" key="4">
    <source>
        <dbReference type="ARBA" id="ARBA00022989"/>
    </source>
</evidence>
<dbReference type="PANTHER" id="PTHR34697">
    <property type="entry name" value="PHOSPHATIDYLGLYCEROL LYSYLTRANSFERASE"/>
    <property type="match status" value="1"/>
</dbReference>
<keyword evidence="9" id="KW-1185">Reference proteome</keyword>
<feature type="compositionally biased region" description="Basic residues" evidence="6">
    <location>
        <begin position="12"/>
        <end position="25"/>
    </location>
</feature>
<reference evidence="8 9" key="1">
    <citation type="submission" date="2019-08" db="EMBL/GenBank/DDBJ databases">
        <title>Deep-cultivation of Planctomycetes and their phenomic and genomic characterization uncovers novel biology.</title>
        <authorList>
            <person name="Wiegand S."/>
            <person name="Jogler M."/>
            <person name="Boedeker C."/>
            <person name="Pinto D."/>
            <person name="Vollmers J."/>
            <person name="Rivas-Marin E."/>
            <person name="Kohn T."/>
            <person name="Peeters S.H."/>
            <person name="Heuer A."/>
            <person name="Rast P."/>
            <person name="Oberbeckmann S."/>
            <person name="Bunk B."/>
            <person name="Jeske O."/>
            <person name="Meyerdierks A."/>
            <person name="Storesund J.E."/>
            <person name="Kallscheuer N."/>
            <person name="Luecker S."/>
            <person name="Lage O.M."/>
            <person name="Pohl T."/>
            <person name="Merkel B.J."/>
            <person name="Hornburger P."/>
            <person name="Mueller R.-W."/>
            <person name="Bruemmer F."/>
            <person name="Labrenz M."/>
            <person name="Spormann A.M."/>
            <person name="Op den Camp H."/>
            <person name="Overmann J."/>
            <person name="Amann R."/>
            <person name="Jetten M.S.M."/>
            <person name="Mascher T."/>
            <person name="Medema M.H."/>
            <person name="Devos D.P."/>
            <person name="Kaster A.-K."/>
            <person name="Ovreas L."/>
            <person name="Rohde M."/>
            <person name="Galperin M.Y."/>
            <person name="Jogler C."/>
        </authorList>
    </citation>
    <scope>NUCLEOTIDE SEQUENCE [LARGE SCALE GENOMIC DNA]</scope>
    <source>
        <strain evidence="8 9">FC18</strain>
    </source>
</reference>
<evidence type="ECO:0000256" key="5">
    <source>
        <dbReference type="ARBA" id="ARBA00023136"/>
    </source>
</evidence>
<dbReference type="Pfam" id="PF09924">
    <property type="entry name" value="LPG_synthase_C"/>
    <property type="match status" value="1"/>
</dbReference>
<dbReference type="AlphaFoldDB" id="A0A5B9P5T5"/>
<feature type="domain" description="Phosphatidylglycerol lysyltransferase C-terminal" evidence="7">
    <location>
        <begin position="54"/>
        <end position="347"/>
    </location>
</feature>
<dbReference type="InterPro" id="IPR024320">
    <property type="entry name" value="LPG_synthase_C"/>
</dbReference>
<evidence type="ECO:0000256" key="2">
    <source>
        <dbReference type="ARBA" id="ARBA00022475"/>
    </source>
</evidence>
<name>A0A5B9P5T5_9BACT</name>
<keyword evidence="4" id="KW-1133">Transmembrane helix</keyword>
<keyword evidence="8" id="KW-0808">Transferase</keyword>
<evidence type="ECO:0000313" key="8">
    <source>
        <dbReference type="EMBL" id="QEG20342.1"/>
    </source>
</evidence>
<accession>A0A5B9P5T5</accession>
<evidence type="ECO:0000256" key="6">
    <source>
        <dbReference type="SAM" id="MobiDB-lite"/>
    </source>
</evidence>
<protein>
    <submittedName>
        <fullName evidence="8">Phosphatidylglycerol lysyltransferase</fullName>
        <ecNumber evidence="8">2.3.2.3</ecNumber>
    </submittedName>
</protein>
<keyword evidence="8" id="KW-0012">Acyltransferase</keyword>
<dbReference type="STRING" id="980251.GCA_001642875_04641"/>
<dbReference type="InterPro" id="IPR051211">
    <property type="entry name" value="PG_lysyltransferase"/>
</dbReference>
<dbReference type="EC" id="2.3.2.3" evidence="8"/>
<keyword evidence="5" id="KW-0472">Membrane</keyword>
<dbReference type="GO" id="GO:0055091">
    <property type="term" value="P:phospholipid homeostasis"/>
    <property type="evidence" value="ECO:0007669"/>
    <property type="project" value="TreeGrafter"/>
</dbReference>
<gene>
    <name evidence="8" type="primary">mprF_1</name>
    <name evidence="8" type="ORF">MFFC18_01890</name>
</gene>
<dbReference type="OrthoDB" id="181459at2"/>
<feature type="compositionally biased region" description="Polar residues" evidence="6">
    <location>
        <begin position="1"/>
        <end position="11"/>
    </location>
</feature>
<keyword evidence="2" id="KW-1003">Cell membrane</keyword>
<dbReference type="PANTHER" id="PTHR34697:SF2">
    <property type="entry name" value="PHOSPHATIDYLGLYCEROL LYSYLTRANSFERASE"/>
    <property type="match status" value="1"/>
</dbReference>
<evidence type="ECO:0000259" key="7">
    <source>
        <dbReference type="Pfam" id="PF09924"/>
    </source>
</evidence>
<evidence type="ECO:0000313" key="9">
    <source>
        <dbReference type="Proteomes" id="UP000322214"/>
    </source>
</evidence>
<dbReference type="EMBL" id="CP042912">
    <property type="protein sequence ID" value="QEG20342.1"/>
    <property type="molecule type" value="Genomic_DNA"/>
</dbReference>
<dbReference type="GO" id="GO:0005886">
    <property type="term" value="C:plasma membrane"/>
    <property type="evidence" value="ECO:0007669"/>
    <property type="project" value="UniProtKB-SubCell"/>
</dbReference>
<sequence length="367" mass="42190">MSVANTKLNQTAKRKLSRAERKQKRREVTQSQWAREQDDVETDVALPDRVTAFEQHGEFSMAWSTVVQPLLSHFGDADGYVAYRTRWNQTIALGDPVCGSDRIESLLSAFIQQHQQPSFIQVSPATADVLANHNYRINEIGLDTSIHLADYDFKGKHKEWLRYADNWTKRRGFEVRECSFSEVRDVDVEAVSEAWRKTRTVKRKEVRFLNRPIVLQDEPNVRKFFLFDADGNINAFVFLDPLFRDGTICGYVTSIKRRLPDAPIYSEQAIMKRIIETLKAEGIEQLKLGLSPCASVDRSGYRESVWIQKLFQWAFNSKLVNRRAYNLTGHASYKSRFRGTEEKVYLASPPGIHPRRLPALIAMCGIA</sequence>
<evidence type="ECO:0000256" key="1">
    <source>
        <dbReference type="ARBA" id="ARBA00004651"/>
    </source>
</evidence>
<evidence type="ECO:0000256" key="3">
    <source>
        <dbReference type="ARBA" id="ARBA00022692"/>
    </source>
</evidence>
<organism evidence="8 9">
    <name type="scientific">Mariniblastus fucicola</name>
    <dbReference type="NCBI Taxonomy" id="980251"/>
    <lineage>
        <taxon>Bacteria</taxon>
        <taxon>Pseudomonadati</taxon>
        <taxon>Planctomycetota</taxon>
        <taxon>Planctomycetia</taxon>
        <taxon>Pirellulales</taxon>
        <taxon>Pirellulaceae</taxon>
        <taxon>Mariniblastus</taxon>
    </lineage>
</organism>
<proteinExistence type="predicted"/>
<feature type="region of interest" description="Disordered" evidence="6">
    <location>
        <begin position="1"/>
        <end position="39"/>
    </location>
</feature>
<dbReference type="KEGG" id="mff:MFFC18_01890"/>
<dbReference type="RefSeq" id="WP_075082629.1">
    <property type="nucleotide sequence ID" value="NZ_CP042912.1"/>
</dbReference>